<protein>
    <submittedName>
        <fullName evidence="3">YSC84-related protein</fullName>
    </submittedName>
</protein>
<dbReference type="Proteomes" id="UP001365846">
    <property type="component" value="Unassembled WGS sequence"/>
</dbReference>
<dbReference type="PROSITE" id="PS51257">
    <property type="entry name" value="PROKAR_LIPOPROTEIN"/>
    <property type="match status" value="1"/>
</dbReference>
<keyword evidence="4" id="KW-1185">Reference proteome</keyword>
<comment type="caution">
    <text evidence="3">The sequence shown here is derived from an EMBL/GenBank/DDBJ whole genome shotgun (WGS) entry which is preliminary data.</text>
</comment>
<accession>A0ABU8VM55</accession>
<feature type="signal peptide" evidence="1">
    <location>
        <begin position="1"/>
        <end position="20"/>
    </location>
</feature>
<dbReference type="InterPro" id="IPR007461">
    <property type="entry name" value="Ysc84_actin-binding"/>
</dbReference>
<organism evidence="3 4">
    <name type="scientific">Variovorax ureilyticus</name>
    <dbReference type="NCBI Taxonomy" id="1836198"/>
    <lineage>
        <taxon>Bacteria</taxon>
        <taxon>Pseudomonadati</taxon>
        <taxon>Pseudomonadota</taxon>
        <taxon>Betaproteobacteria</taxon>
        <taxon>Burkholderiales</taxon>
        <taxon>Comamonadaceae</taxon>
        <taxon>Variovorax</taxon>
    </lineage>
</organism>
<feature type="chain" id="PRO_5045963031" evidence="1">
    <location>
        <begin position="21"/>
        <end position="187"/>
    </location>
</feature>
<keyword evidence="1" id="KW-0732">Signal</keyword>
<sequence length="187" mass="18799">MKKRSFLAGGLLAVLTTACTTTGTSSGDPAARRSGIDASVDAALSKLYGQVQGSRELTGKAKGVLVFPSVVSAGLGVGGSYGQGALRVGGRSVGYYSTTAASVGLLAGADSKAVFVLFMTQESLDKFRASNGWTAGADASVTMLKVGANAAIDTQTAQQPIIGFALSNAGLMANLSLDGTKISRLDL</sequence>
<dbReference type="CDD" id="cd11524">
    <property type="entry name" value="SYLF"/>
    <property type="match status" value="1"/>
</dbReference>
<evidence type="ECO:0000259" key="2">
    <source>
        <dbReference type="Pfam" id="PF04366"/>
    </source>
</evidence>
<feature type="domain" description="Ysc84 actin-binding" evidence="2">
    <location>
        <begin position="100"/>
        <end position="183"/>
    </location>
</feature>
<dbReference type="RefSeq" id="WP_340359808.1">
    <property type="nucleotide sequence ID" value="NZ_JBBKZU010000013.1"/>
</dbReference>
<proteinExistence type="predicted"/>
<reference evidence="3 4" key="1">
    <citation type="submission" date="2024-03" db="EMBL/GenBank/DDBJ databases">
        <title>Novel species of the genus Variovorax.</title>
        <authorList>
            <person name="Liu Q."/>
            <person name="Xin Y.-H."/>
        </authorList>
    </citation>
    <scope>NUCLEOTIDE SEQUENCE [LARGE SCALE GENOMIC DNA]</scope>
    <source>
        <strain evidence="3 4">KACC 18899</strain>
    </source>
</reference>
<evidence type="ECO:0000313" key="3">
    <source>
        <dbReference type="EMBL" id="MEJ8814586.1"/>
    </source>
</evidence>
<gene>
    <name evidence="3" type="ORF">WKW77_26150</name>
</gene>
<name>A0ABU8VM55_9BURK</name>
<evidence type="ECO:0000313" key="4">
    <source>
        <dbReference type="Proteomes" id="UP001365846"/>
    </source>
</evidence>
<dbReference type="EMBL" id="JBBKZU010000013">
    <property type="protein sequence ID" value="MEJ8814586.1"/>
    <property type="molecule type" value="Genomic_DNA"/>
</dbReference>
<dbReference type="Pfam" id="PF04366">
    <property type="entry name" value="Ysc84"/>
    <property type="match status" value="1"/>
</dbReference>
<evidence type="ECO:0000256" key="1">
    <source>
        <dbReference type="SAM" id="SignalP"/>
    </source>
</evidence>